<feature type="region of interest" description="Disordered" evidence="1">
    <location>
        <begin position="95"/>
        <end position="114"/>
    </location>
</feature>
<evidence type="ECO:0000256" key="1">
    <source>
        <dbReference type="SAM" id="MobiDB-lite"/>
    </source>
</evidence>
<protein>
    <submittedName>
        <fullName evidence="2">Uncharacterized protein</fullName>
    </submittedName>
</protein>
<dbReference type="Proteomes" id="UP001054837">
    <property type="component" value="Unassembled WGS sequence"/>
</dbReference>
<proteinExistence type="predicted"/>
<dbReference type="AlphaFoldDB" id="A0AAV4QNE6"/>
<evidence type="ECO:0000313" key="3">
    <source>
        <dbReference type="Proteomes" id="UP001054837"/>
    </source>
</evidence>
<feature type="compositionally biased region" description="Basic and acidic residues" evidence="1">
    <location>
        <begin position="102"/>
        <end position="114"/>
    </location>
</feature>
<sequence length="114" mass="12835">MTKGNQEGGLGMFVEPPFQNTNLTVPQHLCGLTPGNVCGEIVADQRLEEECHSWGLQHLKEHQRGLRISSRGAEEYAKGPLTELKAALRYHSFSDPNSLEQGCKRDYEHPYEKL</sequence>
<name>A0AAV4QNE6_9ARAC</name>
<keyword evidence="3" id="KW-1185">Reference proteome</keyword>
<gene>
    <name evidence="2" type="ORF">CDAR_234111</name>
</gene>
<comment type="caution">
    <text evidence="2">The sequence shown here is derived from an EMBL/GenBank/DDBJ whole genome shotgun (WGS) entry which is preliminary data.</text>
</comment>
<reference evidence="2 3" key="1">
    <citation type="submission" date="2021-06" db="EMBL/GenBank/DDBJ databases">
        <title>Caerostris darwini draft genome.</title>
        <authorList>
            <person name="Kono N."/>
            <person name="Arakawa K."/>
        </authorList>
    </citation>
    <scope>NUCLEOTIDE SEQUENCE [LARGE SCALE GENOMIC DNA]</scope>
</reference>
<accession>A0AAV4QNE6</accession>
<evidence type="ECO:0000313" key="2">
    <source>
        <dbReference type="EMBL" id="GIY09048.1"/>
    </source>
</evidence>
<dbReference type="EMBL" id="BPLQ01004579">
    <property type="protein sequence ID" value="GIY09048.1"/>
    <property type="molecule type" value="Genomic_DNA"/>
</dbReference>
<organism evidence="2 3">
    <name type="scientific">Caerostris darwini</name>
    <dbReference type="NCBI Taxonomy" id="1538125"/>
    <lineage>
        <taxon>Eukaryota</taxon>
        <taxon>Metazoa</taxon>
        <taxon>Ecdysozoa</taxon>
        <taxon>Arthropoda</taxon>
        <taxon>Chelicerata</taxon>
        <taxon>Arachnida</taxon>
        <taxon>Araneae</taxon>
        <taxon>Araneomorphae</taxon>
        <taxon>Entelegynae</taxon>
        <taxon>Araneoidea</taxon>
        <taxon>Araneidae</taxon>
        <taxon>Caerostris</taxon>
    </lineage>
</organism>